<dbReference type="EMBL" id="CAJVPL010016796">
    <property type="protein sequence ID" value="CAG8696528.1"/>
    <property type="molecule type" value="Genomic_DNA"/>
</dbReference>
<dbReference type="GO" id="GO:0008113">
    <property type="term" value="F:peptide-methionine (S)-S-oxide reductase activity"/>
    <property type="evidence" value="ECO:0007669"/>
    <property type="project" value="UniProtKB-EC"/>
</dbReference>
<dbReference type="PANTHER" id="PTHR43774:SF1">
    <property type="entry name" value="PEPTIDE METHIONINE SULFOXIDE REDUCTASE MSRA 2"/>
    <property type="match status" value="1"/>
</dbReference>
<evidence type="ECO:0000313" key="7">
    <source>
        <dbReference type="Proteomes" id="UP000789831"/>
    </source>
</evidence>
<evidence type="ECO:0000256" key="3">
    <source>
        <dbReference type="ARBA" id="ARBA00023002"/>
    </source>
</evidence>
<dbReference type="Gene3D" id="3.30.1060.10">
    <property type="entry name" value="Peptide methionine sulphoxide reductase MsrA"/>
    <property type="match status" value="1"/>
</dbReference>
<keyword evidence="3" id="KW-0560">Oxidoreductase</keyword>
<evidence type="ECO:0000256" key="2">
    <source>
        <dbReference type="ARBA" id="ARBA00012502"/>
    </source>
</evidence>
<dbReference type="Pfam" id="PF01625">
    <property type="entry name" value="PMSR"/>
    <property type="match status" value="1"/>
</dbReference>
<reference evidence="6" key="1">
    <citation type="submission" date="2021-06" db="EMBL/GenBank/DDBJ databases">
        <authorList>
            <person name="Kallberg Y."/>
            <person name="Tangrot J."/>
            <person name="Rosling A."/>
        </authorList>
    </citation>
    <scope>NUCLEOTIDE SEQUENCE</scope>
    <source>
        <strain evidence="6">MT106</strain>
    </source>
</reference>
<name>A0A9N9EY32_9GLOM</name>
<evidence type="ECO:0000256" key="4">
    <source>
        <dbReference type="ARBA" id="ARBA00030643"/>
    </source>
</evidence>
<dbReference type="PANTHER" id="PTHR43774">
    <property type="entry name" value="PEPTIDE METHIONINE SULFOXIDE REDUCTASE"/>
    <property type="match status" value="1"/>
</dbReference>
<organism evidence="6 7">
    <name type="scientific">Ambispora gerdemannii</name>
    <dbReference type="NCBI Taxonomy" id="144530"/>
    <lineage>
        <taxon>Eukaryota</taxon>
        <taxon>Fungi</taxon>
        <taxon>Fungi incertae sedis</taxon>
        <taxon>Mucoromycota</taxon>
        <taxon>Glomeromycotina</taxon>
        <taxon>Glomeromycetes</taxon>
        <taxon>Archaeosporales</taxon>
        <taxon>Ambisporaceae</taxon>
        <taxon>Ambispora</taxon>
    </lineage>
</organism>
<evidence type="ECO:0000256" key="1">
    <source>
        <dbReference type="ARBA" id="ARBA00005591"/>
    </source>
</evidence>
<dbReference type="OrthoDB" id="77405at2759"/>
<dbReference type="EC" id="1.8.4.11" evidence="2"/>
<feature type="non-terminal residue" evidence="6">
    <location>
        <position position="1"/>
    </location>
</feature>
<evidence type="ECO:0000259" key="5">
    <source>
        <dbReference type="Pfam" id="PF01625"/>
    </source>
</evidence>
<comment type="similarity">
    <text evidence="1">Belongs to the MsrA Met sulfoxide reductase family.</text>
</comment>
<dbReference type="AlphaFoldDB" id="A0A9N9EY32"/>
<proteinExistence type="inferred from homology"/>
<accession>A0A9N9EY32</accession>
<dbReference type="InterPro" id="IPR002569">
    <property type="entry name" value="Met_Sox_Rdtase_MsrA_dom"/>
</dbReference>
<evidence type="ECO:0000313" key="6">
    <source>
        <dbReference type="EMBL" id="CAG8696528.1"/>
    </source>
</evidence>
<feature type="non-terminal residue" evidence="6">
    <location>
        <position position="165"/>
    </location>
</feature>
<dbReference type="HAMAP" id="MF_01401">
    <property type="entry name" value="MsrA"/>
    <property type="match status" value="1"/>
</dbReference>
<comment type="caution">
    <text evidence="6">The sequence shown here is derived from an EMBL/GenBank/DDBJ whole genome shotgun (WGS) entry which is preliminary data.</text>
</comment>
<gene>
    <name evidence="6" type="ORF">AGERDE_LOCUS13295</name>
</gene>
<protein>
    <recommendedName>
        <fullName evidence="2">peptide-methionine (S)-S-oxide reductase</fullName>
        <ecNumber evidence="2">1.8.4.11</ecNumber>
    </recommendedName>
    <alternativeName>
        <fullName evidence="4">Peptide-methionine (S)-S-oxide reductase</fullName>
    </alternativeName>
</protein>
<dbReference type="Proteomes" id="UP000789831">
    <property type="component" value="Unassembled WGS sequence"/>
</dbReference>
<dbReference type="SUPFAM" id="SSF55068">
    <property type="entry name" value="Peptide methionine sulfoxide reductase"/>
    <property type="match status" value="1"/>
</dbReference>
<keyword evidence="7" id="KW-1185">Reference proteome</keyword>
<dbReference type="NCBIfam" id="TIGR00401">
    <property type="entry name" value="msrA"/>
    <property type="match status" value="1"/>
</dbReference>
<feature type="domain" description="Peptide methionine sulphoxide reductase MsrA" evidence="5">
    <location>
        <begin position="20"/>
        <end position="164"/>
    </location>
</feature>
<dbReference type="InterPro" id="IPR036509">
    <property type="entry name" value="Met_Sox_Rdtase_MsrA_sf"/>
</dbReference>
<sequence>LRNMATDNNNNTAATDPTEKATFAAGCFWGVEKVFRRNFGNNSGFDTRVCSGTSNHAEAVQIIFNPENTRYETLVEFFYKIHDPTTQNRQGNDIGTQYRSAIFYHSLEQKEIAERVTKYVQEKSNNDKDLYQNQKITTEIVDAGTFYNAEDYHQDYLTKNPHGYE</sequence>